<dbReference type="AlphaFoldDB" id="A0A2J6WE83"/>
<protein>
    <submittedName>
        <fullName evidence="1">Uncharacterized protein</fullName>
    </submittedName>
</protein>
<sequence length="238" mass="27318">LTKDEIKNFIDKNTQCLESIVKYKIREYSSPNGVHPRVVTSILEEESFNSYYYTGDNSSVPNRTFLSGSMVSKQVIAFPITSYKEYASLNEMHKGGVPETEVENFLKDLVNYTIQTKTIRLFYSHPYDFPLYENALLSFTKYAISLSKSKEIQIKPMSYFADFLLNLFNAKFEINVGKNLIYLSGNSLKGFVVALPKEFIIKGVISGVKIENDEDYTYIKVLDSYKNQKLVIPFGFKN</sequence>
<dbReference type="EMBL" id="PNIL01000051">
    <property type="protein sequence ID" value="PMP67287.1"/>
    <property type="molecule type" value="Genomic_DNA"/>
</dbReference>
<evidence type="ECO:0000313" key="1">
    <source>
        <dbReference type="EMBL" id="PMP67287.1"/>
    </source>
</evidence>
<gene>
    <name evidence="1" type="ORF">C0189_03460</name>
</gene>
<accession>A0A2J6WE83</accession>
<organism evidence="1 2">
    <name type="scientific">Caldisericum exile</name>
    <dbReference type="NCBI Taxonomy" id="693075"/>
    <lineage>
        <taxon>Bacteria</taxon>
        <taxon>Pseudomonadati</taxon>
        <taxon>Caldisericota/Cryosericota group</taxon>
        <taxon>Caldisericota</taxon>
        <taxon>Caldisericia</taxon>
        <taxon>Caldisericales</taxon>
        <taxon>Caldisericaceae</taxon>
        <taxon>Caldisericum</taxon>
    </lineage>
</organism>
<comment type="caution">
    <text evidence="1">The sequence shown here is derived from an EMBL/GenBank/DDBJ whole genome shotgun (WGS) entry which is preliminary data.</text>
</comment>
<dbReference type="Proteomes" id="UP000237040">
    <property type="component" value="Unassembled WGS sequence"/>
</dbReference>
<feature type="non-terminal residue" evidence="1">
    <location>
        <position position="1"/>
    </location>
</feature>
<name>A0A2J6WE83_9BACT</name>
<proteinExistence type="predicted"/>
<reference evidence="1 2" key="1">
    <citation type="submission" date="2018-01" db="EMBL/GenBank/DDBJ databases">
        <title>Metagenomic assembled genomes from two thermal pools in the Uzon Caldera, Kamchatka, Russia.</title>
        <authorList>
            <person name="Wilkins L."/>
            <person name="Ettinger C."/>
        </authorList>
    </citation>
    <scope>NUCLEOTIDE SEQUENCE [LARGE SCALE GENOMIC DNA]</scope>
    <source>
        <strain evidence="1">ZAV-07</strain>
    </source>
</reference>
<evidence type="ECO:0000313" key="2">
    <source>
        <dbReference type="Proteomes" id="UP000237040"/>
    </source>
</evidence>
<dbReference type="GO" id="GO:0005975">
    <property type="term" value="P:carbohydrate metabolic process"/>
    <property type="evidence" value="ECO:0007669"/>
    <property type="project" value="InterPro"/>
</dbReference>
<dbReference type="InterPro" id="IPR011330">
    <property type="entry name" value="Glyco_hydro/deAcase_b/a-brl"/>
</dbReference>
<dbReference type="SUPFAM" id="SSF88713">
    <property type="entry name" value="Glycoside hydrolase/deacetylase"/>
    <property type="match status" value="1"/>
</dbReference>